<dbReference type="PANTHER" id="PTHR36726:SF4">
    <property type="entry name" value="CLAVATA3_ESR (CLE)-RELATED PROTEIN 45"/>
    <property type="match status" value="1"/>
</dbReference>
<dbReference type="PANTHER" id="PTHR36726">
    <property type="entry name" value="CLAVATA3/ESR (CLE)-RELATED PROTEIN 45"/>
    <property type="match status" value="1"/>
</dbReference>
<evidence type="ECO:0000256" key="1">
    <source>
        <dbReference type="SAM" id="MobiDB-lite"/>
    </source>
</evidence>
<evidence type="ECO:0000256" key="2">
    <source>
        <dbReference type="SAM" id="Phobius"/>
    </source>
</evidence>
<gene>
    <name evidence="3" type="ORF">POTOM_036451</name>
</gene>
<comment type="caution">
    <text evidence="3">The sequence shown here is derived from an EMBL/GenBank/DDBJ whole genome shotgun (WGS) entry which is preliminary data.</text>
</comment>
<dbReference type="EMBL" id="JAAWWB010000019">
    <property type="protein sequence ID" value="KAG6759954.1"/>
    <property type="molecule type" value="Genomic_DNA"/>
</dbReference>
<feature type="region of interest" description="Disordered" evidence="1">
    <location>
        <begin position="132"/>
        <end position="181"/>
    </location>
</feature>
<dbReference type="AlphaFoldDB" id="A0A8X8CN12"/>
<evidence type="ECO:0000313" key="4">
    <source>
        <dbReference type="Proteomes" id="UP000886885"/>
    </source>
</evidence>
<reference evidence="3" key="1">
    <citation type="journal article" date="2020" name="bioRxiv">
        <title>Hybrid origin of Populus tomentosa Carr. identified through genome sequencing and phylogenomic analysis.</title>
        <authorList>
            <person name="An X."/>
            <person name="Gao K."/>
            <person name="Chen Z."/>
            <person name="Li J."/>
            <person name="Yang X."/>
            <person name="Yang X."/>
            <person name="Zhou J."/>
            <person name="Guo T."/>
            <person name="Zhao T."/>
            <person name="Huang S."/>
            <person name="Miao D."/>
            <person name="Khan W.U."/>
            <person name="Rao P."/>
            <person name="Ye M."/>
            <person name="Lei B."/>
            <person name="Liao W."/>
            <person name="Wang J."/>
            <person name="Ji L."/>
            <person name="Li Y."/>
            <person name="Guo B."/>
            <person name="Mustafa N.S."/>
            <person name="Li S."/>
            <person name="Yun Q."/>
            <person name="Keller S.R."/>
            <person name="Mao J."/>
            <person name="Zhang R."/>
            <person name="Strauss S.H."/>
        </authorList>
    </citation>
    <scope>NUCLEOTIDE SEQUENCE</scope>
    <source>
        <strain evidence="3">GM15</strain>
        <tissue evidence="3">Leaf</tissue>
    </source>
</reference>
<dbReference type="Proteomes" id="UP000886885">
    <property type="component" value="Chromosome 10A"/>
</dbReference>
<feature type="compositionally biased region" description="Basic and acidic residues" evidence="1">
    <location>
        <begin position="172"/>
        <end position="181"/>
    </location>
</feature>
<protein>
    <submittedName>
        <fullName evidence="3">Uncharacterized protein</fullName>
    </submittedName>
</protein>
<keyword evidence="2" id="KW-0812">Transmembrane</keyword>
<accession>A0A8X8CN12</accession>
<keyword evidence="2" id="KW-0472">Membrane</keyword>
<name>A0A8X8CN12_POPTO</name>
<dbReference type="OrthoDB" id="683168at2759"/>
<keyword evidence="2" id="KW-1133">Transmembrane helix</keyword>
<sequence>MDKSKTNERDAGEQMKKDTWLLKGIVPTPLFIIVRFFHNSLNMFRMQAYDLGESKIPQGSHSQTCLSSHYSEQKQRTSALLVCFRAETMVFCSRRVLILLICIGFIAVQPHKLYGLTSVEVILRHDRKAHGTLPHSQRSLKDVDMQGMDTKTSAQANKRFDPSQTSKRRARRGSDPIHNRS</sequence>
<dbReference type="InterPro" id="IPR038821">
    <property type="entry name" value="CLE45-like"/>
</dbReference>
<evidence type="ECO:0000313" key="3">
    <source>
        <dbReference type="EMBL" id="KAG6759954.1"/>
    </source>
</evidence>
<organism evidence="3 4">
    <name type="scientific">Populus tomentosa</name>
    <name type="common">Chinese white poplar</name>
    <dbReference type="NCBI Taxonomy" id="118781"/>
    <lineage>
        <taxon>Eukaryota</taxon>
        <taxon>Viridiplantae</taxon>
        <taxon>Streptophyta</taxon>
        <taxon>Embryophyta</taxon>
        <taxon>Tracheophyta</taxon>
        <taxon>Spermatophyta</taxon>
        <taxon>Magnoliopsida</taxon>
        <taxon>eudicotyledons</taxon>
        <taxon>Gunneridae</taxon>
        <taxon>Pentapetalae</taxon>
        <taxon>rosids</taxon>
        <taxon>fabids</taxon>
        <taxon>Malpighiales</taxon>
        <taxon>Salicaceae</taxon>
        <taxon>Saliceae</taxon>
        <taxon>Populus</taxon>
    </lineage>
</organism>
<proteinExistence type="predicted"/>
<keyword evidence="4" id="KW-1185">Reference proteome</keyword>
<feature type="transmembrane region" description="Helical" evidence="2">
    <location>
        <begin position="20"/>
        <end position="38"/>
    </location>
</feature>